<evidence type="ECO:0000256" key="1">
    <source>
        <dbReference type="SAM" id="SignalP"/>
    </source>
</evidence>
<gene>
    <name evidence="2" type="ORF">EGYM00163_LOCUS43649</name>
</gene>
<dbReference type="EMBL" id="HBJA01126801">
    <property type="protein sequence ID" value="CAE0832364.1"/>
    <property type="molecule type" value="Transcribed_RNA"/>
</dbReference>
<sequence length="327" mass="36680">MLLPLLCLLWSTLATADSNNTECGFNMQAQLVATGSRNCTGPELLNAIQASYRDGLDRPLLVPNCYLHWYSSDAICALLKGVGGLLLGVDSLSRHVTQAIYSLLLGNPGNATTFVADMFKTDPGYHPCTCDWAYNDGHFTTACERSACPANPSAPVNRFCRHYNLASLGKWSVDQIRKHLPGFCPAWDRNYIEWYYDLGHLRGQVKQRVSFVLGGLHFSRLDEAALEQLLKIRSLMRSNYTLICSMLPAPGKRKLPQFQEKFGMKRTVEWNKLMLRTCSRANEHVFDAFTPTVNATSFDGVHYLAHANLVLAQLLLNYIAALKLEWQ</sequence>
<dbReference type="SUPFAM" id="SSF52266">
    <property type="entry name" value="SGNH hydrolase"/>
    <property type="match status" value="1"/>
</dbReference>
<reference evidence="2" key="1">
    <citation type="submission" date="2021-01" db="EMBL/GenBank/DDBJ databases">
        <authorList>
            <person name="Corre E."/>
            <person name="Pelletier E."/>
            <person name="Niang G."/>
            <person name="Scheremetjew M."/>
            <person name="Finn R."/>
            <person name="Kale V."/>
            <person name="Holt S."/>
            <person name="Cochrane G."/>
            <person name="Meng A."/>
            <person name="Brown T."/>
            <person name="Cohen L."/>
        </authorList>
    </citation>
    <scope>NUCLEOTIDE SEQUENCE</scope>
    <source>
        <strain evidence="2">CCMP1594</strain>
    </source>
</reference>
<accession>A0A7S4GCC7</accession>
<dbReference type="AlphaFoldDB" id="A0A7S4GCC7"/>
<feature type="chain" id="PRO_5030991512" evidence="1">
    <location>
        <begin position="17"/>
        <end position="327"/>
    </location>
</feature>
<proteinExistence type="predicted"/>
<organism evidence="2">
    <name type="scientific">Eutreptiella gymnastica</name>
    <dbReference type="NCBI Taxonomy" id="73025"/>
    <lineage>
        <taxon>Eukaryota</taxon>
        <taxon>Discoba</taxon>
        <taxon>Euglenozoa</taxon>
        <taxon>Euglenida</taxon>
        <taxon>Spirocuta</taxon>
        <taxon>Euglenophyceae</taxon>
        <taxon>Eutreptiales</taxon>
        <taxon>Eutreptiaceae</taxon>
        <taxon>Eutreptiella</taxon>
    </lineage>
</organism>
<evidence type="ECO:0000313" key="2">
    <source>
        <dbReference type="EMBL" id="CAE0832364.1"/>
    </source>
</evidence>
<feature type="signal peptide" evidence="1">
    <location>
        <begin position="1"/>
        <end position="16"/>
    </location>
</feature>
<protein>
    <submittedName>
        <fullName evidence="2">Uncharacterized protein</fullName>
    </submittedName>
</protein>
<name>A0A7S4GCC7_9EUGL</name>
<keyword evidence="1" id="KW-0732">Signal</keyword>